<dbReference type="SUPFAM" id="SSF48264">
    <property type="entry name" value="Cytochrome P450"/>
    <property type="match status" value="1"/>
</dbReference>
<name>A0A2T7PVY1_POMCA</name>
<evidence type="ECO:0000256" key="12">
    <source>
        <dbReference type="ARBA" id="ARBA00023033"/>
    </source>
</evidence>
<dbReference type="EC" id="1.14.14.1" evidence="5"/>
<keyword evidence="12 15" id="KW-0503">Monooxygenase</keyword>
<keyword evidence="8" id="KW-0256">Endoplasmic reticulum</keyword>
<evidence type="ECO:0000313" key="17">
    <source>
        <dbReference type="Proteomes" id="UP000245119"/>
    </source>
</evidence>
<dbReference type="GO" id="GO:0020037">
    <property type="term" value="F:heme binding"/>
    <property type="evidence" value="ECO:0007669"/>
    <property type="project" value="InterPro"/>
</dbReference>
<dbReference type="InterPro" id="IPR017972">
    <property type="entry name" value="Cyt_P450_CS"/>
</dbReference>
<dbReference type="InterPro" id="IPR001128">
    <property type="entry name" value="Cyt_P450"/>
</dbReference>
<evidence type="ECO:0000256" key="1">
    <source>
        <dbReference type="ARBA" id="ARBA00001971"/>
    </source>
</evidence>
<comment type="similarity">
    <text evidence="4 15">Belongs to the cytochrome P450 family.</text>
</comment>
<keyword evidence="13" id="KW-0472">Membrane</keyword>
<dbReference type="Gene3D" id="1.10.630.10">
    <property type="entry name" value="Cytochrome P450"/>
    <property type="match status" value="1"/>
</dbReference>
<keyword evidence="10 15" id="KW-0560">Oxidoreductase</keyword>
<dbReference type="AlphaFoldDB" id="A0A2T7PVY1"/>
<keyword evidence="6 14" id="KW-0349">Heme</keyword>
<protein>
    <recommendedName>
        <fullName evidence="5">unspecific monooxygenase</fullName>
        <ecNumber evidence="5">1.14.14.1</ecNumber>
    </recommendedName>
</protein>
<dbReference type="PANTHER" id="PTHR24289:SF21">
    <property type="entry name" value="CYTOCHROME P450 1A"/>
    <property type="match status" value="1"/>
</dbReference>
<gene>
    <name evidence="16" type="ORF">C0Q70_00167</name>
</gene>
<sequence>MVVGFESSIWNVSREVKVTAAVFAVTLVAVKLMSSLSKGRYKLPPGPRNFPLVGYLPFLGKHPTVVFSSLRKIYGDVFSIQMGSFPAIVLNGMDAIKEALVTKGDDFSARPPFTTARLLNEGRNFGFAAFGPIWKAHRKIVSNVMYAFSNARNNPIEDIIVSEAITVVEEFAAHGNKPFQPSDAITMAASSLIYQLCYGRNKNIREDPDFASTLKNGQKFREFTSTGNPVDVMPWLRFIMPWKVSTFLEITGAAGVKRTKKVEEHKKTFDEEHLRDITDGLIHAANHLSDEDKAVGLDSTRVIESIDTIFGAGGSTIASFLDWSVLLMAAFPEIQEKVFQEIEDVVGQSRYPSLADRSRLPMVEATIYEIFRFSCPVPLALPHATTCDTTVQGYDVPEGTVVLVNLYSVFHDQKTWGDPEKFRPERFLLDNGQLDKAKTEQVIAFSLGRRRCVGEYLARMEVFLAFTTLIQRCRLYKPPGVPEYTLGRVFRLGCDPEPYEVCAARRE</sequence>
<dbReference type="InterPro" id="IPR002401">
    <property type="entry name" value="Cyt_P450_E_grp-I"/>
</dbReference>
<keyword evidence="9" id="KW-0492">Microsome</keyword>
<accession>A0A2T7PVY1</accession>
<dbReference type="PRINTS" id="PR00385">
    <property type="entry name" value="P450"/>
</dbReference>
<dbReference type="GO" id="GO:0004508">
    <property type="term" value="F:steroid 17-alpha-monooxygenase activity"/>
    <property type="evidence" value="ECO:0007669"/>
    <property type="project" value="TreeGrafter"/>
</dbReference>
<evidence type="ECO:0000256" key="6">
    <source>
        <dbReference type="ARBA" id="ARBA00022617"/>
    </source>
</evidence>
<reference evidence="16 17" key="1">
    <citation type="submission" date="2018-04" db="EMBL/GenBank/DDBJ databases">
        <title>The genome of golden apple snail Pomacea canaliculata provides insight into stress tolerance and invasive adaptation.</title>
        <authorList>
            <person name="Liu C."/>
            <person name="Liu B."/>
            <person name="Ren Y."/>
            <person name="Zhang Y."/>
            <person name="Wang H."/>
            <person name="Li S."/>
            <person name="Jiang F."/>
            <person name="Yin L."/>
            <person name="Zhang G."/>
            <person name="Qian W."/>
            <person name="Fan W."/>
        </authorList>
    </citation>
    <scope>NUCLEOTIDE SEQUENCE [LARGE SCALE GENOMIC DNA]</scope>
    <source>
        <strain evidence="16">SZHN2017</strain>
        <tissue evidence="16">Muscle</tissue>
    </source>
</reference>
<dbReference type="Proteomes" id="UP000245119">
    <property type="component" value="Linkage Group LG1"/>
</dbReference>
<dbReference type="OrthoDB" id="1055148at2759"/>
<keyword evidence="7 14" id="KW-0479">Metal-binding</keyword>
<dbReference type="FunFam" id="1.10.630.10:FF:000238">
    <property type="entry name" value="Cytochrome P450 2A6"/>
    <property type="match status" value="1"/>
</dbReference>
<keyword evidence="17" id="KW-1185">Reference proteome</keyword>
<comment type="cofactor">
    <cofactor evidence="1 14">
        <name>heme</name>
        <dbReference type="ChEBI" id="CHEBI:30413"/>
    </cofactor>
</comment>
<dbReference type="STRING" id="400727.A0A2T7PVY1"/>
<evidence type="ECO:0000256" key="11">
    <source>
        <dbReference type="ARBA" id="ARBA00023004"/>
    </source>
</evidence>
<comment type="caution">
    <text evidence="16">The sequence shown here is derived from an EMBL/GenBank/DDBJ whole genome shotgun (WGS) entry which is preliminary data.</text>
</comment>
<dbReference type="GO" id="GO:0005506">
    <property type="term" value="F:iron ion binding"/>
    <property type="evidence" value="ECO:0007669"/>
    <property type="project" value="InterPro"/>
</dbReference>
<comment type="subcellular location">
    <subcellularLocation>
        <location evidence="3">Endoplasmic reticulum membrane</location>
        <topology evidence="3">Peripheral membrane protein</topology>
    </subcellularLocation>
    <subcellularLocation>
        <location evidence="2">Microsome membrane</location>
        <topology evidence="2">Peripheral membrane protein</topology>
    </subcellularLocation>
</comment>
<evidence type="ECO:0000256" key="5">
    <source>
        <dbReference type="ARBA" id="ARBA00012109"/>
    </source>
</evidence>
<dbReference type="PANTHER" id="PTHR24289">
    <property type="entry name" value="STEROID 17-ALPHA-HYDROXYLASE/17,20 LYASE"/>
    <property type="match status" value="1"/>
</dbReference>
<dbReference type="GO" id="GO:0005789">
    <property type="term" value="C:endoplasmic reticulum membrane"/>
    <property type="evidence" value="ECO:0007669"/>
    <property type="project" value="UniProtKB-SubCell"/>
</dbReference>
<organism evidence="16 17">
    <name type="scientific">Pomacea canaliculata</name>
    <name type="common">Golden apple snail</name>
    <dbReference type="NCBI Taxonomy" id="400727"/>
    <lineage>
        <taxon>Eukaryota</taxon>
        <taxon>Metazoa</taxon>
        <taxon>Spiralia</taxon>
        <taxon>Lophotrochozoa</taxon>
        <taxon>Mollusca</taxon>
        <taxon>Gastropoda</taxon>
        <taxon>Caenogastropoda</taxon>
        <taxon>Architaenioglossa</taxon>
        <taxon>Ampullarioidea</taxon>
        <taxon>Ampullariidae</taxon>
        <taxon>Pomacea</taxon>
    </lineage>
</organism>
<dbReference type="PRINTS" id="PR00463">
    <property type="entry name" value="EP450I"/>
</dbReference>
<evidence type="ECO:0000256" key="14">
    <source>
        <dbReference type="PIRSR" id="PIRSR602401-1"/>
    </source>
</evidence>
<dbReference type="OMA" id="CIANMWA"/>
<dbReference type="PROSITE" id="PS00086">
    <property type="entry name" value="CYTOCHROME_P450"/>
    <property type="match status" value="1"/>
</dbReference>
<evidence type="ECO:0000256" key="4">
    <source>
        <dbReference type="ARBA" id="ARBA00010617"/>
    </source>
</evidence>
<evidence type="ECO:0000256" key="7">
    <source>
        <dbReference type="ARBA" id="ARBA00022723"/>
    </source>
</evidence>
<evidence type="ECO:0000313" key="16">
    <source>
        <dbReference type="EMBL" id="PVD37571.1"/>
    </source>
</evidence>
<evidence type="ECO:0000256" key="15">
    <source>
        <dbReference type="RuleBase" id="RU000461"/>
    </source>
</evidence>
<evidence type="ECO:0000256" key="3">
    <source>
        <dbReference type="ARBA" id="ARBA00004406"/>
    </source>
</evidence>
<dbReference type="EMBL" id="PZQS01000001">
    <property type="protein sequence ID" value="PVD37571.1"/>
    <property type="molecule type" value="Genomic_DNA"/>
</dbReference>
<dbReference type="Pfam" id="PF00067">
    <property type="entry name" value="p450"/>
    <property type="match status" value="1"/>
</dbReference>
<evidence type="ECO:0000256" key="13">
    <source>
        <dbReference type="ARBA" id="ARBA00023136"/>
    </source>
</evidence>
<keyword evidence="11 14" id="KW-0408">Iron</keyword>
<evidence type="ECO:0000256" key="9">
    <source>
        <dbReference type="ARBA" id="ARBA00022848"/>
    </source>
</evidence>
<evidence type="ECO:0000256" key="8">
    <source>
        <dbReference type="ARBA" id="ARBA00022824"/>
    </source>
</evidence>
<evidence type="ECO:0000256" key="10">
    <source>
        <dbReference type="ARBA" id="ARBA00023002"/>
    </source>
</evidence>
<proteinExistence type="inferred from homology"/>
<dbReference type="InterPro" id="IPR036396">
    <property type="entry name" value="Cyt_P450_sf"/>
</dbReference>
<dbReference type="GO" id="GO:0042446">
    <property type="term" value="P:hormone biosynthetic process"/>
    <property type="evidence" value="ECO:0007669"/>
    <property type="project" value="TreeGrafter"/>
</dbReference>
<evidence type="ECO:0000256" key="2">
    <source>
        <dbReference type="ARBA" id="ARBA00004174"/>
    </source>
</evidence>
<dbReference type="GO" id="GO:0042448">
    <property type="term" value="P:progesterone metabolic process"/>
    <property type="evidence" value="ECO:0007669"/>
    <property type="project" value="TreeGrafter"/>
</dbReference>
<feature type="binding site" description="axial binding residue" evidence="14">
    <location>
        <position position="452"/>
    </location>
    <ligand>
        <name>heme</name>
        <dbReference type="ChEBI" id="CHEBI:30413"/>
    </ligand>
    <ligandPart>
        <name>Fe</name>
        <dbReference type="ChEBI" id="CHEBI:18248"/>
    </ligandPart>
</feature>